<gene>
    <name evidence="1" type="ORF">NQ176_g11046</name>
</gene>
<comment type="caution">
    <text evidence="1">The sequence shown here is derived from an EMBL/GenBank/DDBJ whole genome shotgun (WGS) entry which is preliminary data.</text>
</comment>
<accession>A0ACC1MC96</accession>
<evidence type="ECO:0000313" key="1">
    <source>
        <dbReference type="EMBL" id="KAJ2960571.1"/>
    </source>
</evidence>
<protein>
    <submittedName>
        <fullName evidence="1">Uncharacterized protein</fullName>
    </submittedName>
</protein>
<keyword evidence="2" id="KW-1185">Reference proteome</keyword>
<proteinExistence type="predicted"/>
<dbReference type="EMBL" id="JANJQO010003409">
    <property type="protein sequence ID" value="KAJ2960571.1"/>
    <property type="molecule type" value="Genomic_DNA"/>
</dbReference>
<organism evidence="1 2">
    <name type="scientific">Zarea fungicola</name>
    <dbReference type="NCBI Taxonomy" id="93591"/>
    <lineage>
        <taxon>Eukaryota</taxon>
        <taxon>Fungi</taxon>
        <taxon>Dikarya</taxon>
        <taxon>Ascomycota</taxon>
        <taxon>Pezizomycotina</taxon>
        <taxon>Sordariomycetes</taxon>
        <taxon>Hypocreomycetidae</taxon>
        <taxon>Hypocreales</taxon>
        <taxon>Cordycipitaceae</taxon>
        <taxon>Zarea</taxon>
    </lineage>
</organism>
<sequence>MDPNQALAAPFCANKPTTGSVTVRANQLEDELRQYDTQVNHVAQPARKIALWRRILGQKATGGTLQYEPLPTTNLDENLVGWNDQLDPAMPFNFSTAQKWTWVWLLSAITFVTPFSSSILSPALHELSLEFGGVSPIVGSMTVSILLLGYVVGPIFIAPLSEIYGRRPVLVISNTFFCVWQIGCGLAPNIETLIISRFFSGLGGAACLTLGGSIIGDLFRPEQRGFAIGVWNIGPLLGPSIGPLLGGFVTQTIGWRWEFWIVLILGVPATAMTAFLTKETSHKVIMHRKTTHLQKELNLPLLKSCYDDADEKKSTVQTIGAGLLRPLKMLVLSPLVFFLSLYIAFVFGVVYLLYTTIQSVFMEQYGFGADRIGLIYLALGLGNILGCRKCAL</sequence>
<name>A0ACC1MC96_9HYPO</name>
<evidence type="ECO:0000313" key="2">
    <source>
        <dbReference type="Proteomes" id="UP001143910"/>
    </source>
</evidence>
<reference evidence="1" key="1">
    <citation type="submission" date="2022-08" db="EMBL/GenBank/DDBJ databases">
        <title>Genome Sequence of Lecanicillium fungicola.</title>
        <authorList>
            <person name="Buettner E."/>
        </authorList>
    </citation>
    <scope>NUCLEOTIDE SEQUENCE</scope>
    <source>
        <strain evidence="1">Babe33</strain>
    </source>
</reference>
<dbReference type="Proteomes" id="UP001143910">
    <property type="component" value="Unassembled WGS sequence"/>
</dbReference>